<dbReference type="Gene3D" id="3.90.220.20">
    <property type="entry name" value="DNA methylase specificity domains"/>
    <property type="match status" value="1"/>
</dbReference>
<dbReference type="Proteomes" id="UP001596403">
    <property type="component" value="Unassembled WGS sequence"/>
</dbReference>
<protein>
    <submittedName>
        <fullName evidence="3">Restriction endonuclease subunit S</fullName>
    </submittedName>
</protein>
<keyword evidence="4" id="KW-1185">Reference proteome</keyword>
<keyword evidence="3" id="KW-0540">Nuclease</keyword>
<name>A0ABW1YX00_9RHOB</name>
<organism evidence="3 4">
    <name type="scientific">Sulfitobacter profundi</name>
    <dbReference type="NCBI Taxonomy" id="2679961"/>
    <lineage>
        <taxon>Bacteria</taxon>
        <taxon>Pseudomonadati</taxon>
        <taxon>Pseudomonadota</taxon>
        <taxon>Alphaproteobacteria</taxon>
        <taxon>Rhodobacterales</taxon>
        <taxon>Roseobacteraceae</taxon>
        <taxon>Sulfitobacter</taxon>
    </lineage>
</organism>
<keyword evidence="1" id="KW-0680">Restriction system</keyword>
<dbReference type="EMBL" id="JBHSWA010000001">
    <property type="protein sequence ID" value="MFC6641083.1"/>
    <property type="molecule type" value="Genomic_DNA"/>
</dbReference>
<dbReference type="SUPFAM" id="SSF116734">
    <property type="entry name" value="DNA methylase specificity domain"/>
    <property type="match status" value="1"/>
</dbReference>
<sequence>MESGRISRVSEINAASPRQFLIKLGATYGANETIQMVSADTVHRFTGMELYQRNLRGKSDVVAVDEILAAGGSLAPSRYLGDGPTGGRSLSDHFQNTYKPTRHRLADFFEIIRPKTTKGDPVGTLLLREVRAGDLTENGEISGASRQINIRATLERGLEEQLLKPGDVLFAHRGPVGRVAYVNGSEVDASKVWAAQSLLIFRPRRSTPAKDGLHYCDPRVLFMYLLTAKVRSSWSKLAIGDRSPAIPIGEIERFGLPNNLLLPKKQKSQSMQHCRPRTIRQ</sequence>
<dbReference type="CDD" id="cd16961">
    <property type="entry name" value="RMtype1_S_TRD-CR_like"/>
    <property type="match status" value="1"/>
</dbReference>
<comment type="caution">
    <text evidence="3">The sequence shown here is derived from an EMBL/GenBank/DDBJ whole genome shotgun (WGS) entry which is preliminary data.</text>
</comment>
<evidence type="ECO:0000313" key="4">
    <source>
        <dbReference type="Proteomes" id="UP001596403"/>
    </source>
</evidence>
<keyword evidence="2" id="KW-0238">DNA-binding</keyword>
<evidence type="ECO:0000313" key="3">
    <source>
        <dbReference type="EMBL" id="MFC6641083.1"/>
    </source>
</evidence>
<evidence type="ECO:0000256" key="1">
    <source>
        <dbReference type="ARBA" id="ARBA00022747"/>
    </source>
</evidence>
<reference evidence="4" key="1">
    <citation type="journal article" date="2019" name="Int. J. Syst. Evol. Microbiol.">
        <title>The Global Catalogue of Microorganisms (GCM) 10K type strain sequencing project: providing services to taxonomists for standard genome sequencing and annotation.</title>
        <authorList>
            <consortium name="The Broad Institute Genomics Platform"/>
            <consortium name="The Broad Institute Genome Sequencing Center for Infectious Disease"/>
            <person name="Wu L."/>
            <person name="Ma J."/>
        </authorList>
    </citation>
    <scope>NUCLEOTIDE SEQUENCE [LARGE SCALE GENOMIC DNA]</scope>
    <source>
        <strain evidence="4">NBRC 111368</strain>
    </source>
</reference>
<dbReference type="RefSeq" id="WP_386280780.1">
    <property type="nucleotide sequence ID" value="NZ_JBHSWA010000001.1"/>
</dbReference>
<dbReference type="GO" id="GO:0004519">
    <property type="term" value="F:endonuclease activity"/>
    <property type="evidence" value="ECO:0007669"/>
    <property type="project" value="UniProtKB-KW"/>
</dbReference>
<keyword evidence="3" id="KW-0255">Endonuclease</keyword>
<keyword evidence="3" id="KW-0378">Hydrolase</keyword>
<dbReference type="InterPro" id="IPR044946">
    <property type="entry name" value="Restrct_endonuc_typeI_TRD_sf"/>
</dbReference>
<accession>A0ABW1YX00</accession>
<gene>
    <name evidence="3" type="ORF">ACFQAU_04320</name>
</gene>
<evidence type="ECO:0000256" key="2">
    <source>
        <dbReference type="ARBA" id="ARBA00023125"/>
    </source>
</evidence>
<proteinExistence type="predicted"/>